<accession>A0A4R6P7H2</accession>
<dbReference type="EMBL" id="SNXK01000005">
    <property type="protein sequence ID" value="TDP33080.1"/>
    <property type="molecule type" value="Genomic_DNA"/>
</dbReference>
<name>A0A4R6P7H2_NOCIG</name>
<protein>
    <submittedName>
        <fullName evidence="1">Immunity protein 8 of polymorphic toxin system</fullName>
    </submittedName>
</protein>
<proteinExistence type="predicted"/>
<dbReference type="InterPro" id="IPR028964">
    <property type="entry name" value="Imm8"/>
</dbReference>
<sequence>MKAELRAIGSPDTDIQTGILKDRDAIAIRFLAGPKGMAGEESFDLLVCTPRWIADQVGLTGLLHGRHKIIVDRIDLDAVSQYLRGYVAGLDEPTWPELAAKLGRIGMWEFEDYCELDHG</sequence>
<comment type="caution">
    <text evidence="1">The sequence shown here is derived from an EMBL/GenBank/DDBJ whole genome shotgun (WGS) entry which is preliminary data.</text>
</comment>
<evidence type="ECO:0000313" key="2">
    <source>
        <dbReference type="Proteomes" id="UP000295087"/>
    </source>
</evidence>
<reference evidence="1 2" key="1">
    <citation type="submission" date="2019-03" db="EMBL/GenBank/DDBJ databases">
        <title>Genomic Encyclopedia of Type Strains, Phase IV (KMG-IV): sequencing the most valuable type-strain genomes for metagenomic binning, comparative biology and taxonomic classification.</title>
        <authorList>
            <person name="Goeker M."/>
        </authorList>
    </citation>
    <scope>NUCLEOTIDE SEQUENCE [LARGE SCALE GENOMIC DNA]</scope>
    <source>
        <strain evidence="1 2">DSM 44496</strain>
    </source>
</reference>
<keyword evidence="2" id="KW-1185">Reference proteome</keyword>
<dbReference type="Proteomes" id="UP000295087">
    <property type="component" value="Unassembled WGS sequence"/>
</dbReference>
<dbReference type="Pfam" id="PF15586">
    <property type="entry name" value="Imm8"/>
    <property type="match status" value="1"/>
</dbReference>
<dbReference type="AlphaFoldDB" id="A0A4R6P7H2"/>
<organism evidence="1 2">
    <name type="scientific">Nocardia ignorata</name>
    <dbReference type="NCBI Taxonomy" id="145285"/>
    <lineage>
        <taxon>Bacteria</taxon>
        <taxon>Bacillati</taxon>
        <taxon>Actinomycetota</taxon>
        <taxon>Actinomycetes</taxon>
        <taxon>Mycobacteriales</taxon>
        <taxon>Nocardiaceae</taxon>
        <taxon>Nocardia</taxon>
    </lineage>
</organism>
<evidence type="ECO:0000313" key="1">
    <source>
        <dbReference type="EMBL" id="TDP33080.1"/>
    </source>
</evidence>
<gene>
    <name evidence="1" type="ORF">DFR75_105318</name>
</gene>